<dbReference type="Gene3D" id="2.60.40.1150">
    <property type="match status" value="1"/>
</dbReference>
<dbReference type="InterPro" id="IPR009028">
    <property type="entry name" value="Coatomer/calthrin_app_sub_C"/>
</dbReference>
<evidence type="ECO:0000259" key="1">
    <source>
        <dbReference type="SMART" id="SM01020"/>
    </source>
</evidence>
<dbReference type="Gene3D" id="3.30.310.10">
    <property type="entry name" value="TATA-Binding Protein"/>
    <property type="match status" value="1"/>
</dbReference>
<name>A0A7S1CN35_9STRA</name>
<proteinExistence type="predicted"/>
<dbReference type="InterPro" id="IPR012295">
    <property type="entry name" value="TBP_dom_sf"/>
</dbReference>
<protein>
    <recommendedName>
        <fullName evidence="1">Beta-adaptin appendage C-terminal subdomain domain-containing protein</fullName>
    </recommendedName>
</protein>
<dbReference type="GO" id="GO:0016192">
    <property type="term" value="P:vesicle-mediated transport"/>
    <property type="evidence" value="ECO:0007669"/>
    <property type="project" value="InterPro"/>
</dbReference>
<organism evidence="2">
    <name type="scientific">Bicosoecida sp. CB-2014</name>
    <dbReference type="NCBI Taxonomy" id="1486930"/>
    <lineage>
        <taxon>Eukaryota</taxon>
        <taxon>Sar</taxon>
        <taxon>Stramenopiles</taxon>
        <taxon>Bigyra</taxon>
        <taxon>Opalozoa</taxon>
        <taxon>Bicosoecida</taxon>
    </lineage>
</organism>
<evidence type="ECO:0000313" key="2">
    <source>
        <dbReference type="EMBL" id="CAD8922229.1"/>
    </source>
</evidence>
<dbReference type="InterPro" id="IPR015151">
    <property type="entry name" value="B-adaptin_app_sub_C"/>
</dbReference>
<sequence length="213" mass="22765">MEFVNGQATPVTSVALRFNLNTFGLQPADVTVTAPTPVAPGTTGRASAIVTLSPAHVKKGSPPDLNVEAAMRDNTSGAVLKFVIKIPFQVLFVEDGEVPQASFIEQWQTIPEENELETTLSGVVSTNLADASAGLASVQAKLSKNNVFYIAQRRLEDGQIKVYCSLKTATGLPVMLELTFKNGFDLCKLCLKSRQPAASPFVRDAIEAILKSA</sequence>
<reference evidence="2" key="1">
    <citation type="submission" date="2021-01" db="EMBL/GenBank/DDBJ databases">
        <authorList>
            <person name="Corre E."/>
            <person name="Pelletier E."/>
            <person name="Niang G."/>
            <person name="Scheremetjew M."/>
            <person name="Finn R."/>
            <person name="Kale V."/>
            <person name="Holt S."/>
            <person name="Cochrane G."/>
            <person name="Meng A."/>
            <person name="Brown T."/>
            <person name="Cohen L."/>
        </authorList>
    </citation>
    <scope>NUCLEOTIDE SEQUENCE</scope>
    <source>
        <strain evidence="2">Ms1</strain>
    </source>
</reference>
<dbReference type="SMART" id="SM01020">
    <property type="entry name" value="B2-adapt-app_C"/>
    <property type="match status" value="1"/>
</dbReference>
<dbReference type="SUPFAM" id="SSF49348">
    <property type="entry name" value="Clathrin adaptor appendage domain"/>
    <property type="match status" value="1"/>
</dbReference>
<feature type="domain" description="Beta-adaptin appendage C-terminal subdomain" evidence="1">
    <location>
        <begin position="92"/>
        <end position="211"/>
    </location>
</feature>
<dbReference type="InterPro" id="IPR013041">
    <property type="entry name" value="Clathrin_app_Ig-like_sf"/>
</dbReference>
<gene>
    <name evidence="2" type="ORF">BSP0115_LOCUS15492</name>
</gene>
<dbReference type="GO" id="GO:0006886">
    <property type="term" value="P:intracellular protein transport"/>
    <property type="evidence" value="ECO:0007669"/>
    <property type="project" value="InterPro"/>
</dbReference>
<dbReference type="EMBL" id="HBFS01023110">
    <property type="protein sequence ID" value="CAD8922229.1"/>
    <property type="molecule type" value="Transcribed_RNA"/>
</dbReference>
<dbReference type="InterPro" id="IPR013037">
    <property type="entry name" value="Clathrin_b-adaptin_app_Ig-like"/>
</dbReference>
<dbReference type="GO" id="GO:0030131">
    <property type="term" value="C:clathrin adaptor complex"/>
    <property type="evidence" value="ECO:0007669"/>
    <property type="project" value="InterPro"/>
</dbReference>
<dbReference type="AlphaFoldDB" id="A0A7S1CN35"/>
<dbReference type="Pfam" id="PF09066">
    <property type="entry name" value="B2-adapt-app_C"/>
    <property type="match status" value="1"/>
</dbReference>
<dbReference type="SUPFAM" id="SSF55711">
    <property type="entry name" value="Subdomain of clathrin and coatomer appendage domain"/>
    <property type="match status" value="1"/>
</dbReference>
<accession>A0A7S1CN35</accession>